<reference evidence="1 2" key="1">
    <citation type="submission" date="2015-01" db="EMBL/GenBank/DDBJ databases">
        <authorList>
            <person name="Xiang T."/>
            <person name="Song Y."/>
            <person name="Huang L."/>
            <person name="Wang B."/>
            <person name="Wu P."/>
        </authorList>
    </citation>
    <scope>NUCLEOTIDE SEQUENCE [LARGE SCALE GENOMIC DNA]</scope>
    <source>
        <strain evidence="1 2">Cc12</strain>
    </source>
</reference>
<dbReference type="RefSeq" id="WP_041999897.1">
    <property type="nucleotide sequence ID" value="NZ_CP022382.1"/>
</dbReference>
<evidence type="ECO:0000313" key="1">
    <source>
        <dbReference type="EMBL" id="CEN35572.1"/>
    </source>
</evidence>
<organism evidence="1 2">
    <name type="scientific">Capnocytophaga canimorsus</name>
    <dbReference type="NCBI Taxonomy" id="28188"/>
    <lineage>
        <taxon>Bacteria</taxon>
        <taxon>Pseudomonadati</taxon>
        <taxon>Bacteroidota</taxon>
        <taxon>Flavobacteriia</taxon>
        <taxon>Flavobacteriales</taxon>
        <taxon>Flavobacteriaceae</taxon>
        <taxon>Capnocytophaga</taxon>
    </lineage>
</organism>
<dbReference type="NCBIfam" id="TIGR02117">
    <property type="entry name" value="chp_urease_rgn"/>
    <property type="match status" value="1"/>
</dbReference>
<gene>
    <name evidence="1" type="ORF">CCAN12_620008</name>
</gene>
<dbReference type="Pfam" id="PF09601">
    <property type="entry name" value="DUF2459"/>
    <property type="match status" value="1"/>
</dbReference>
<accession>A0A0B7HCB2</accession>
<dbReference type="EMBL" id="CDOE01000059">
    <property type="protein sequence ID" value="CEN35572.1"/>
    <property type="molecule type" value="Genomic_DNA"/>
</dbReference>
<protein>
    <submittedName>
        <fullName evidence="1">Uncharacterized protein</fullName>
    </submittedName>
</protein>
<sequence>MVRKTLKLFFRIVLLVVGFVLLYVLLGLLLPLISIKAEASSDPKSLTIYMITNGVHTDLVLPIENEFFNWKSKIPLENTQSKSTAYQWIAFGWGDKGFYLNTPTWADLKFSTAIKATFWMSESAMHCTFYEKMYENQNCIKIEITENQYKNLIQYIDNKFDKDKNGNYIFIDTDAVYGNNDAFYEAKGTYSFMYTCNTWANYGLKAAGQKYALWSATDFGIFRHYRK</sequence>
<dbReference type="Proteomes" id="UP000044026">
    <property type="component" value="Unassembled WGS sequence"/>
</dbReference>
<dbReference type="InterPro" id="IPR011727">
    <property type="entry name" value="CHP02117"/>
</dbReference>
<proteinExistence type="predicted"/>
<evidence type="ECO:0000313" key="2">
    <source>
        <dbReference type="Proteomes" id="UP000044026"/>
    </source>
</evidence>
<dbReference type="GeneID" id="69579849"/>
<dbReference type="AlphaFoldDB" id="A0A0B7HCB2"/>
<name>A0A0B7HCB2_9FLAO</name>